<dbReference type="EMBL" id="LCAH01000011">
    <property type="protein sequence ID" value="KKR86563.1"/>
    <property type="molecule type" value="Genomic_DNA"/>
</dbReference>
<organism evidence="2 3">
    <name type="scientific">Candidatus Uhrbacteria bacterium GW2011_GWC2_41_11</name>
    <dbReference type="NCBI Taxonomy" id="1618985"/>
    <lineage>
        <taxon>Bacteria</taxon>
        <taxon>Candidatus Uhriibacteriota</taxon>
    </lineage>
</organism>
<gene>
    <name evidence="2" type="ORF">UU35_C0011G0016</name>
</gene>
<feature type="transmembrane region" description="Helical" evidence="1">
    <location>
        <begin position="190"/>
        <end position="209"/>
    </location>
</feature>
<protein>
    <submittedName>
        <fullName evidence="2">Uncharacterized protein</fullName>
    </submittedName>
</protein>
<feature type="transmembrane region" description="Helical" evidence="1">
    <location>
        <begin position="35"/>
        <end position="53"/>
    </location>
</feature>
<proteinExistence type="predicted"/>
<evidence type="ECO:0000313" key="2">
    <source>
        <dbReference type="EMBL" id="KKR86563.1"/>
    </source>
</evidence>
<evidence type="ECO:0000313" key="3">
    <source>
        <dbReference type="Proteomes" id="UP000034616"/>
    </source>
</evidence>
<dbReference type="Proteomes" id="UP000034616">
    <property type="component" value="Unassembled WGS sequence"/>
</dbReference>
<name>A0A0G0UC72_9BACT</name>
<keyword evidence="1" id="KW-0812">Transmembrane</keyword>
<feature type="transmembrane region" description="Helical" evidence="1">
    <location>
        <begin position="167"/>
        <end position="184"/>
    </location>
</feature>
<dbReference type="Pfam" id="PF14023">
    <property type="entry name" value="Bestrophin-like"/>
    <property type="match status" value="1"/>
</dbReference>
<dbReference type="AlphaFoldDB" id="A0A0G0UC72"/>
<dbReference type="InterPro" id="IPR025333">
    <property type="entry name" value="DUF4239"/>
</dbReference>
<comment type="caution">
    <text evidence="2">The sequence shown here is derived from an EMBL/GenBank/DDBJ whole genome shotgun (WGS) entry which is preliminary data.</text>
</comment>
<feature type="transmembrane region" description="Helical" evidence="1">
    <location>
        <begin position="12"/>
        <end position="29"/>
    </location>
</feature>
<reference evidence="2 3" key="1">
    <citation type="journal article" date="2015" name="Nature">
        <title>rRNA introns, odd ribosomes, and small enigmatic genomes across a large radiation of phyla.</title>
        <authorList>
            <person name="Brown C.T."/>
            <person name="Hug L.A."/>
            <person name="Thomas B.C."/>
            <person name="Sharon I."/>
            <person name="Castelle C.J."/>
            <person name="Singh A."/>
            <person name="Wilkins M.J."/>
            <person name="Williams K.H."/>
            <person name="Banfield J.F."/>
        </authorList>
    </citation>
    <scope>NUCLEOTIDE SEQUENCE [LARGE SCALE GENOMIC DNA]</scope>
</reference>
<evidence type="ECO:0000256" key="1">
    <source>
        <dbReference type="SAM" id="Phobius"/>
    </source>
</evidence>
<keyword evidence="1" id="KW-0472">Membrane</keyword>
<sequence>MKYIDATKGSIVSIFLFTPIVLSIHGVGSTPIIETMLTISTFLFAILAGFYISRLNSRYSDIRELVSNEDAYFYALFKTAKVFGKTFSEKIANAVEAYYIISFESNLNNYYKSTAPSLVEIYNILYEIKEKSNDSTYAGLFSLLSSIETARNKNSVIAKETITKSQWIVLFALVMIILFCLFYINTNQLFFQFLVVIMSAMLILILLTLRDLQNLRLGGTLMPVLESGQEVLESMGKLRYYNQNLIDKKVMKIPKDIKKYRLGLHHPGEKTRIEIVEK</sequence>
<accession>A0A0G0UC72</accession>
<keyword evidence="1" id="KW-1133">Transmembrane helix</keyword>